<proteinExistence type="predicted"/>
<evidence type="ECO:0000313" key="2">
    <source>
        <dbReference type="Proteomes" id="UP000215335"/>
    </source>
</evidence>
<keyword evidence="2" id="KW-1185">Reference proteome</keyword>
<feature type="non-terminal residue" evidence="1">
    <location>
        <position position="1"/>
    </location>
</feature>
<dbReference type="EMBL" id="NNAY01004179">
    <property type="protein sequence ID" value="OXU18229.1"/>
    <property type="molecule type" value="Genomic_DNA"/>
</dbReference>
<protein>
    <submittedName>
        <fullName evidence="1">Uncharacterized protein</fullName>
    </submittedName>
</protein>
<dbReference type="Proteomes" id="UP000215335">
    <property type="component" value="Unassembled WGS sequence"/>
</dbReference>
<organism evidence="1 2">
    <name type="scientific">Trichomalopsis sarcophagae</name>
    <dbReference type="NCBI Taxonomy" id="543379"/>
    <lineage>
        <taxon>Eukaryota</taxon>
        <taxon>Metazoa</taxon>
        <taxon>Ecdysozoa</taxon>
        <taxon>Arthropoda</taxon>
        <taxon>Hexapoda</taxon>
        <taxon>Insecta</taxon>
        <taxon>Pterygota</taxon>
        <taxon>Neoptera</taxon>
        <taxon>Endopterygota</taxon>
        <taxon>Hymenoptera</taxon>
        <taxon>Apocrita</taxon>
        <taxon>Proctotrupomorpha</taxon>
        <taxon>Chalcidoidea</taxon>
        <taxon>Pteromalidae</taxon>
        <taxon>Pteromalinae</taxon>
        <taxon>Trichomalopsis</taxon>
    </lineage>
</organism>
<accession>A0A232EIN4</accession>
<dbReference type="AlphaFoldDB" id="A0A232EIN4"/>
<sequence length="84" mass="9798">PIKVVKVSKNTHHYSQKVRIQLPDHLEWFKQPATSTKTARKQKYSSMVVQATRNAFSTAKKFEYTSRIVFRCLDQPETLSSTIR</sequence>
<reference evidence="1 2" key="1">
    <citation type="journal article" date="2017" name="Curr. Biol.">
        <title>The Evolution of Venom by Co-option of Single-Copy Genes.</title>
        <authorList>
            <person name="Martinson E.O."/>
            <person name="Mrinalini"/>
            <person name="Kelkar Y.D."/>
            <person name="Chang C.H."/>
            <person name="Werren J.H."/>
        </authorList>
    </citation>
    <scope>NUCLEOTIDE SEQUENCE [LARGE SCALE GENOMIC DNA]</scope>
    <source>
        <strain evidence="1 2">Alberta</strain>
        <tissue evidence="1">Whole body</tissue>
    </source>
</reference>
<comment type="caution">
    <text evidence="1">The sequence shown here is derived from an EMBL/GenBank/DDBJ whole genome shotgun (WGS) entry which is preliminary data.</text>
</comment>
<evidence type="ECO:0000313" key="1">
    <source>
        <dbReference type="EMBL" id="OXU18229.1"/>
    </source>
</evidence>
<gene>
    <name evidence="1" type="ORF">TSAR_002262</name>
</gene>
<name>A0A232EIN4_9HYME</name>